<dbReference type="PANTHER" id="PTHR12110">
    <property type="entry name" value="HYDROXYPYRUVATE ISOMERASE"/>
    <property type="match status" value="1"/>
</dbReference>
<dbReference type="STRING" id="1122189.SAMN02745165_02082"/>
<sequence>MKINLSAGSLHTLPPRKVFEIARDVGFAGIEIIINHDYEYGAGKELLAEVVEILPVASIHAPFFEINGWGNKIDQLNKTVRLAKLFDIPLVNFHPPVWLGLERKFWRWMNKISDFQQDVGEGEVIVTIENMPATGPLGCNPYFLSNTGAMIDFMDKHNLYLTFDTAHMGTYKTNFLTDFHHFYNSGRIRNVHFSDYANGREHLLPGHGKLPLTRFLNHLQQTGYDGTLTLELTPSELPESEELICASLSEILTYIREQTGQALQSAV</sequence>
<accession>A0A1M6IAE6</accession>
<dbReference type="OrthoDB" id="5449588at2"/>
<reference evidence="2 3" key="1">
    <citation type="submission" date="2016-11" db="EMBL/GenBank/DDBJ databases">
        <authorList>
            <person name="Jaros S."/>
            <person name="Januszkiewicz K."/>
            <person name="Wedrychowicz H."/>
        </authorList>
    </citation>
    <scope>NUCLEOTIDE SEQUENCE [LARGE SCALE GENOMIC DNA]</scope>
    <source>
        <strain evidence="2 3">DSM 5091</strain>
    </source>
</reference>
<dbReference type="Gene3D" id="3.20.20.150">
    <property type="entry name" value="Divalent-metal-dependent TIM barrel enzymes"/>
    <property type="match status" value="1"/>
</dbReference>
<keyword evidence="2" id="KW-0413">Isomerase</keyword>
<dbReference type="SUPFAM" id="SSF51658">
    <property type="entry name" value="Xylose isomerase-like"/>
    <property type="match status" value="1"/>
</dbReference>
<dbReference type="GO" id="GO:0016853">
    <property type="term" value="F:isomerase activity"/>
    <property type="evidence" value="ECO:0007669"/>
    <property type="project" value="UniProtKB-KW"/>
</dbReference>
<name>A0A1M6IAE6_MALRU</name>
<dbReference type="Proteomes" id="UP000184171">
    <property type="component" value="Unassembled WGS sequence"/>
</dbReference>
<dbReference type="PANTHER" id="PTHR12110:SF21">
    <property type="entry name" value="XYLOSE ISOMERASE-LIKE TIM BARREL DOMAIN-CONTAINING PROTEIN"/>
    <property type="match status" value="1"/>
</dbReference>
<dbReference type="RefSeq" id="WP_072908586.1">
    <property type="nucleotide sequence ID" value="NZ_FQZT01000006.1"/>
</dbReference>
<dbReference type="InterPro" id="IPR036237">
    <property type="entry name" value="Xyl_isomerase-like_sf"/>
</dbReference>
<evidence type="ECO:0000313" key="2">
    <source>
        <dbReference type="EMBL" id="SHJ31338.1"/>
    </source>
</evidence>
<dbReference type="InterPro" id="IPR050312">
    <property type="entry name" value="IolE/XylAMocC-like"/>
</dbReference>
<proteinExistence type="predicted"/>
<protein>
    <submittedName>
        <fullName evidence="2">Sugar phosphate isomerase/epimerase</fullName>
    </submittedName>
</protein>
<evidence type="ECO:0000259" key="1">
    <source>
        <dbReference type="Pfam" id="PF01261"/>
    </source>
</evidence>
<keyword evidence="3" id="KW-1185">Reference proteome</keyword>
<dbReference type="Pfam" id="PF01261">
    <property type="entry name" value="AP_endonuc_2"/>
    <property type="match status" value="1"/>
</dbReference>
<dbReference type="InterPro" id="IPR013022">
    <property type="entry name" value="Xyl_isomerase-like_TIM-brl"/>
</dbReference>
<dbReference type="EMBL" id="FQZT01000006">
    <property type="protein sequence ID" value="SHJ31338.1"/>
    <property type="molecule type" value="Genomic_DNA"/>
</dbReference>
<dbReference type="AlphaFoldDB" id="A0A1M6IAE6"/>
<evidence type="ECO:0000313" key="3">
    <source>
        <dbReference type="Proteomes" id="UP000184171"/>
    </source>
</evidence>
<feature type="domain" description="Xylose isomerase-like TIM barrel" evidence="1">
    <location>
        <begin position="19"/>
        <end position="236"/>
    </location>
</feature>
<gene>
    <name evidence="2" type="ORF">SAMN02745165_02082</name>
</gene>
<organism evidence="2 3">
    <name type="scientific">Malonomonas rubra DSM 5091</name>
    <dbReference type="NCBI Taxonomy" id="1122189"/>
    <lineage>
        <taxon>Bacteria</taxon>
        <taxon>Pseudomonadati</taxon>
        <taxon>Thermodesulfobacteriota</taxon>
        <taxon>Desulfuromonadia</taxon>
        <taxon>Desulfuromonadales</taxon>
        <taxon>Geopsychrobacteraceae</taxon>
        <taxon>Malonomonas</taxon>
    </lineage>
</organism>